<evidence type="ECO:0000313" key="1">
    <source>
        <dbReference type="EMBL" id="EMN28136.1"/>
    </source>
</evidence>
<evidence type="ECO:0000313" key="2">
    <source>
        <dbReference type="Proteomes" id="UP000012137"/>
    </source>
</evidence>
<reference evidence="1 2" key="1">
    <citation type="submission" date="2013-01" db="EMBL/GenBank/DDBJ databases">
        <authorList>
            <person name="Harkins D.M."/>
            <person name="Durkin A.S."/>
            <person name="Brinkac L.M."/>
            <person name="Haft D.H."/>
            <person name="Selengut J.D."/>
            <person name="Sanka R."/>
            <person name="DePew J."/>
            <person name="Purushe J."/>
            <person name="Peacock S.J."/>
            <person name="Thaipadungpanit J."/>
            <person name="Wuthiekanun V.W."/>
            <person name="Day N.P."/>
            <person name="Vinetz J.M."/>
            <person name="Sutton G.G."/>
            <person name="Nierman W.C."/>
            <person name="Fouts D.E."/>
        </authorList>
    </citation>
    <scope>NUCLEOTIDE SEQUENCE [LARGE SCALE GENOMIC DNA]</scope>
    <source>
        <strain evidence="1 2">L0374</strain>
    </source>
</reference>
<protein>
    <submittedName>
        <fullName evidence="1">Uncharacterized protein</fullName>
    </submittedName>
</protein>
<dbReference type="Proteomes" id="UP000012137">
    <property type="component" value="Unassembled WGS sequence"/>
</dbReference>
<name>M6K1Z9_LEPIR</name>
<sequence length="254" mass="29687">MDRRSGLKKAHFSSVPTRMSLFTCKKYVFLIEKNFPNLIASTPPKDRENSATLSYGSRWKTQQRFPMGRVGKLSNAFLWVALENSATLSYGSRWKTQQRFPMGRVGKLSNAFLWVALENSATLSYGSRWKTQHNALYESRWKTQHNALYESRWKTQHNALYESRWKTQHNALYESRWKTQHNALYESRWKTQHNALYESRCGVGTKFYRRFCRNSDRFILRSNTCGVGYGSLNDSCSMSFFTGYGYIITFISSA</sequence>
<dbReference type="AlphaFoldDB" id="M6K1Z9"/>
<proteinExistence type="predicted"/>
<organism evidence="1 2">
    <name type="scientific">Leptospira interrogans serovar Pyrogenes str. L0374</name>
    <dbReference type="NCBI Taxonomy" id="1049928"/>
    <lineage>
        <taxon>Bacteria</taxon>
        <taxon>Pseudomonadati</taxon>
        <taxon>Spirochaetota</taxon>
        <taxon>Spirochaetia</taxon>
        <taxon>Leptospirales</taxon>
        <taxon>Leptospiraceae</taxon>
        <taxon>Leptospira</taxon>
    </lineage>
</organism>
<dbReference type="AntiFam" id="ANF00049">
    <property type="entry name" value="Contained within insertion sequence ISlin1"/>
</dbReference>
<gene>
    <name evidence="1" type="ORF">LEP1GSC083_3583</name>
</gene>
<dbReference type="EMBL" id="AHMZ02000141">
    <property type="protein sequence ID" value="EMN28136.1"/>
    <property type="molecule type" value="Genomic_DNA"/>
</dbReference>
<comment type="caution">
    <text evidence="1">The sequence shown here is derived from an EMBL/GenBank/DDBJ whole genome shotgun (WGS) entry which is preliminary data.</text>
</comment>
<accession>M6K1Z9</accession>